<dbReference type="EMBL" id="NCVQ01000010">
    <property type="protein sequence ID" value="PWZ04972.1"/>
    <property type="molecule type" value="Genomic_DNA"/>
</dbReference>
<protein>
    <recommendedName>
        <fullName evidence="5">Regulator of Vps4 activity in the MVB pathway protein</fullName>
    </recommendedName>
</protein>
<organism evidence="3 4">
    <name type="scientific">Zea mays</name>
    <name type="common">Maize</name>
    <dbReference type="NCBI Taxonomy" id="4577"/>
    <lineage>
        <taxon>Eukaryota</taxon>
        <taxon>Viridiplantae</taxon>
        <taxon>Streptophyta</taxon>
        <taxon>Embryophyta</taxon>
        <taxon>Tracheophyta</taxon>
        <taxon>Spermatophyta</taxon>
        <taxon>Magnoliopsida</taxon>
        <taxon>Liliopsida</taxon>
        <taxon>Poales</taxon>
        <taxon>Poaceae</taxon>
        <taxon>PACMAD clade</taxon>
        <taxon>Panicoideae</taxon>
        <taxon>Andropogonodae</taxon>
        <taxon>Andropogoneae</taxon>
        <taxon>Tripsacinae</taxon>
        <taxon>Zea</taxon>
    </lineage>
</organism>
<proteinExistence type="inferred from homology"/>
<dbReference type="InterPro" id="IPR005061">
    <property type="entry name" value="Ist1"/>
</dbReference>
<gene>
    <name evidence="3" type="ORF">Zm00014a_022432</name>
</gene>
<dbReference type="InterPro" id="IPR042277">
    <property type="entry name" value="IST1-like"/>
</dbReference>
<feature type="region of interest" description="Disordered" evidence="2">
    <location>
        <begin position="207"/>
        <end position="250"/>
    </location>
</feature>
<dbReference type="Pfam" id="PF03398">
    <property type="entry name" value="Ist1"/>
    <property type="match status" value="1"/>
</dbReference>
<evidence type="ECO:0008006" key="5">
    <source>
        <dbReference type="Google" id="ProtNLM"/>
    </source>
</evidence>
<evidence type="ECO:0000313" key="4">
    <source>
        <dbReference type="Proteomes" id="UP000251960"/>
    </source>
</evidence>
<dbReference type="AlphaFoldDB" id="A0A3L6D8R9"/>
<accession>A0A3L6D8R9</accession>
<dbReference type="PANTHER" id="PTHR12161">
    <property type="entry name" value="IST1 FAMILY MEMBER"/>
    <property type="match status" value="1"/>
</dbReference>
<evidence type="ECO:0000256" key="2">
    <source>
        <dbReference type="SAM" id="MobiDB-lite"/>
    </source>
</evidence>
<comment type="caution">
    <text evidence="3">The sequence shown here is derived from an EMBL/GenBank/DDBJ whole genome shotgun (WGS) entry which is preliminary data.</text>
</comment>
<evidence type="ECO:0000313" key="3">
    <source>
        <dbReference type="EMBL" id="PWZ04972.1"/>
    </source>
</evidence>
<evidence type="ECO:0000256" key="1">
    <source>
        <dbReference type="ARBA" id="ARBA00005536"/>
    </source>
</evidence>
<dbReference type="ExpressionAtlas" id="A0A3L6D8R9">
    <property type="expression patterns" value="baseline"/>
</dbReference>
<dbReference type="FunFam" id="1.20.1260.60:FF:000002">
    <property type="entry name" value="Vacuolar protein sorting-associated protein IST1"/>
    <property type="match status" value="1"/>
</dbReference>
<dbReference type="Gene3D" id="1.20.1260.60">
    <property type="entry name" value="Vacuolar protein sorting-associated protein Ist1"/>
    <property type="match status" value="1"/>
</dbReference>
<dbReference type="Proteomes" id="UP000251960">
    <property type="component" value="Chromosome 9"/>
</dbReference>
<dbReference type="GO" id="GO:0015031">
    <property type="term" value="P:protein transport"/>
    <property type="evidence" value="ECO:0007669"/>
    <property type="project" value="InterPro"/>
</dbReference>
<comment type="similarity">
    <text evidence="1">Belongs to the IST1 family.</text>
</comment>
<sequence>MGFIQGRTSKQTSRVKTLLWLALSRLAAARRPRLARKSISRSDVGQLLALGHIDRALHRAEQLIEEDNMLEAFNIIELHCNRLIECAKQLDKPHECGDDIREAAAGIMFAAGRCGDLPELTFARTILTNKFGGEFAEMAKEGAGVVDPMLVWKLTSNKGDMELKKKVVKEVAAENNVLVDFSELQEVEHGGSGNVPHHHNVSHEGIYQTDMDGTSEPSHDEDPCDTSNSDGASNGHPKQENTRTSVHKRR</sequence>
<name>A0A3L6D8R9_MAIZE</name>
<dbReference type="PANTHER" id="PTHR12161:SF26">
    <property type="entry name" value="EXPRESSED PROTEIN"/>
    <property type="match status" value="1"/>
</dbReference>
<reference evidence="3 4" key="1">
    <citation type="journal article" date="2018" name="Nat. Genet.">
        <title>Extensive intraspecific gene order and gene structural variations between Mo17 and other maize genomes.</title>
        <authorList>
            <person name="Sun S."/>
            <person name="Zhou Y."/>
            <person name="Chen J."/>
            <person name="Shi J."/>
            <person name="Zhao H."/>
            <person name="Zhao H."/>
            <person name="Song W."/>
            <person name="Zhang M."/>
            <person name="Cui Y."/>
            <person name="Dong X."/>
            <person name="Liu H."/>
            <person name="Ma X."/>
            <person name="Jiao Y."/>
            <person name="Wang B."/>
            <person name="Wei X."/>
            <person name="Stein J.C."/>
            <person name="Glaubitz J.C."/>
            <person name="Lu F."/>
            <person name="Yu G."/>
            <person name="Liang C."/>
            <person name="Fengler K."/>
            <person name="Li B."/>
            <person name="Rafalski A."/>
            <person name="Schnable P.S."/>
            <person name="Ware D.H."/>
            <person name="Buckler E.S."/>
            <person name="Lai J."/>
        </authorList>
    </citation>
    <scope>NUCLEOTIDE SEQUENCE [LARGE SCALE GENOMIC DNA]</scope>
    <source>
        <strain evidence="4">cv. Missouri 17</strain>
        <tissue evidence="3">Seedling</tissue>
    </source>
</reference>